<organism evidence="1">
    <name type="scientific">Arundo donax</name>
    <name type="common">Giant reed</name>
    <name type="synonym">Donax arundinaceus</name>
    <dbReference type="NCBI Taxonomy" id="35708"/>
    <lineage>
        <taxon>Eukaryota</taxon>
        <taxon>Viridiplantae</taxon>
        <taxon>Streptophyta</taxon>
        <taxon>Embryophyta</taxon>
        <taxon>Tracheophyta</taxon>
        <taxon>Spermatophyta</taxon>
        <taxon>Magnoliopsida</taxon>
        <taxon>Liliopsida</taxon>
        <taxon>Poales</taxon>
        <taxon>Poaceae</taxon>
        <taxon>PACMAD clade</taxon>
        <taxon>Arundinoideae</taxon>
        <taxon>Arundineae</taxon>
        <taxon>Arundo</taxon>
    </lineage>
</organism>
<reference evidence="1" key="1">
    <citation type="submission" date="2014-09" db="EMBL/GenBank/DDBJ databases">
        <authorList>
            <person name="Magalhaes I.L.F."/>
            <person name="Oliveira U."/>
            <person name="Santos F.R."/>
            <person name="Vidigal T.H.D.A."/>
            <person name="Brescovit A.D."/>
            <person name="Santos A.J."/>
        </authorList>
    </citation>
    <scope>NUCLEOTIDE SEQUENCE</scope>
    <source>
        <tissue evidence="1">Shoot tissue taken approximately 20 cm above the soil surface</tissue>
    </source>
</reference>
<accession>A0A0A9CBD4</accession>
<name>A0A0A9CBD4_ARUDO</name>
<protein>
    <submittedName>
        <fullName evidence="1">Uncharacterized protein</fullName>
    </submittedName>
</protein>
<dbReference type="EMBL" id="GBRH01227200">
    <property type="protein sequence ID" value="JAD70695.1"/>
    <property type="molecule type" value="Transcribed_RNA"/>
</dbReference>
<sequence length="67" mass="7212">MGGGALVSATSFSSKSLPWYRFRLHTGTTVFTQTSAFCSFCESVLPTFSVTASLLLQILLDSAFGRL</sequence>
<reference evidence="1" key="2">
    <citation type="journal article" date="2015" name="Data Brief">
        <title>Shoot transcriptome of the giant reed, Arundo donax.</title>
        <authorList>
            <person name="Barrero R.A."/>
            <person name="Guerrero F.D."/>
            <person name="Moolhuijzen P."/>
            <person name="Goolsby J.A."/>
            <person name="Tidwell J."/>
            <person name="Bellgard S.E."/>
            <person name="Bellgard M.I."/>
        </authorList>
    </citation>
    <scope>NUCLEOTIDE SEQUENCE</scope>
    <source>
        <tissue evidence="1">Shoot tissue taken approximately 20 cm above the soil surface</tissue>
    </source>
</reference>
<evidence type="ECO:0000313" key="1">
    <source>
        <dbReference type="EMBL" id="JAD70695.1"/>
    </source>
</evidence>
<proteinExistence type="predicted"/>
<dbReference type="AlphaFoldDB" id="A0A0A9CBD4"/>